<evidence type="ECO:0000313" key="3">
    <source>
        <dbReference type="Proteomes" id="UP000595437"/>
    </source>
</evidence>
<keyword evidence="3" id="KW-1185">Reference proteome</keyword>
<dbReference type="EMBL" id="CP045903">
    <property type="protein sequence ID" value="QQP39149.1"/>
    <property type="molecule type" value="Genomic_DNA"/>
</dbReference>
<evidence type="ECO:0000313" key="2">
    <source>
        <dbReference type="EMBL" id="QQP39149.1"/>
    </source>
</evidence>
<gene>
    <name evidence="2" type="ORF">FKW44_019939</name>
</gene>
<evidence type="ECO:0000256" key="1">
    <source>
        <dbReference type="SAM" id="MobiDB-lite"/>
    </source>
</evidence>
<name>A0A7T8GWJ5_CALRO</name>
<dbReference type="Proteomes" id="UP000595437">
    <property type="component" value="Chromosome 14"/>
</dbReference>
<dbReference type="AlphaFoldDB" id="A0A7T8GWJ5"/>
<sequence>MYANVIEMSSSSGGGGTIHCQNHSLGGEEAVEEWARGPGNARDVKVALGERGHSTVTRDALLVEAKRRKKKRQRERHKA</sequence>
<accession>A0A7T8GWJ5</accession>
<feature type="region of interest" description="Disordered" evidence="1">
    <location>
        <begin position="1"/>
        <end position="23"/>
    </location>
</feature>
<reference evidence="3" key="1">
    <citation type="submission" date="2021-01" db="EMBL/GenBank/DDBJ databases">
        <title>Caligus Genome Assembly.</title>
        <authorList>
            <person name="Gallardo-Escarate C."/>
        </authorList>
    </citation>
    <scope>NUCLEOTIDE SEQUENCE [LARGE SCALE GENOMIC DNA]</scope>
</reference>
<protein>
    <submittedName>
        <fullName evidence="2">Uncharacterized protein</fullName>
    </submittedName>
</protein>
<proteinExistence type="predicted"/>
<organism evidence="2 3">
    <name type="scientific">Caligus rogercresseyi</name>
    <name type="common">Sea louse</name>
    <dbReference type="NCBI Taxonomy" id="217165"/>
    <lineage>
        <taxon>Eukaryota</taxon>
        <taxon>Metazoa</taxon>
        <taxon>Ecdysozoa</taxon>
        <taxon>Arthropoda</taxon>
        <taxon>Crustacea</taxon>
        <taxon>Multicrustacea</taxon>
        <taxon>Hexanauplia</taxon>
        <taxon>Copepoda</taxon>
        <taxon>Siphonostomatoida</taxon>
        <taxon>Caligidae</taxon>
        <taxon>Caligus</taxon>
    </lineage>
</organism>